<dbReference type="OrthoDB" id="9814625at2"/>
<keyword evidence="2" id="KW-0812">Transmembrane</keyword>
<reference evidence="3 4" key="1">
    <citation type="journal article" date="2015" name="Genome Announc.">
        <title>Genome Sequence of a Sulfate-Reducing Thermophilic Bacterium, Thermodesulfobacterium commune DSM 2178T (Phylum Thermodesulfobacteria).</title>
        <authorList>
            <person name="Bhatnagar S."/>
            <person name="Badger J.H."/>
            <person name="Madupu R."/>
            <person name="Khouri H.M."/>
            <person name="O'Connor E.M."/>
            <person name="Robb F.T."/>
            <person name="Ward N.L."/>
            <person name="Eisen J.A."/>
        </authorList>
    </citation>
    <scope>NUCLEOTIDE SEQUENCE [LARGE SCALE GENOMIC DNA]</scope>
    <source>
        <strain evidence="3 4">DSM 2178</strain>
    </source>
</reference>
<dbReference type="EMBL" id="CP008796">
    <property type="protein sequence ID" value="AIH04051.1"/>
    <property type="molecule type" value="Genomic_DNA"/>
</dbReference>
<keyword evidence="2" id="KW-1133">Transmembrane helix</keyword>
<evidence type="ECO:0000313" key="3">
    <source>
        <dbReference type="EMBL" id="AIH04051.1"/>
    </source>
</evidence>
<dbReference type="eggNOG" id="COG0810">
    <property type="taxonomic scope" value="Bacteria"/>
</dbReference>
<dbReference type="SUPFAM" id="SSF74653">
    <property type="entry name" value="TolA/TonB C-terminal domain"/>
    <property type="match status" value="1"/>
</dbReference>
<keyword evidence="4" id="KW-1185">Reference proteome</keyword>
<accession>A0A075WT62</accession>
<keyword evidence="2" id="KW-0472">Membrane</keyword>
<organism evidence="3 4">
    <name type="scientific">Thermodesulfobacterium commune DSM 2178</name>
    <dbReference type="NCBI Taxonomy" id="289377"/>
    <lineage>
        <taxon>Bacteria</taxon>
        <taxon>Pseudomonadati</taxon>
        <taxon>Thermodesulfobacteriota</taxon>
        <taxon>Thermodesulfobacteria</taxon>
        <taxon>Thermodesulfobacteriales</taxon>
        <taxon>Thermodesulfobacteriaceae</taxon>
        <taxon>Thermodesulfobacterium</taxon>
    </lineage>
</organism>
<dbReference type="STRING" id="289377.HL41_04295"/>
<gene>
    <name evidence="3" type="ORF">HL41_04295</name>
</gene>
<protein>
    <recommendedName>
        <fullName evidence="5">TonB C-terminal domain-containing protein</fullName>
    </recommendedName>
</protein>
<evidence type="ECO:0000256" key="2">
    <source>
        <dbReference type="SAM" id="Phobius"/>
    </source>
</evidence>
<proteinExistence type="predicted"/>
<dbReference type="RefSeq" id="WP_038060985.1">
    <property type="nucleotide sequence ID" value="NZ_CP008796.1"/>
</dbReference>
<evidence type="ECO:0008006" key="5">
    <source>
        <dbReference type="Google" id="ProtNLM"/>
    </source>
</evidence>
<keyword evidence="1" id="KW-0175">Coiled coil</keyword>
<dbReference type="PaxDb" id="289377-HL41_04295"/>
<dbReference type="KEGG" id="tcm:HL41_04295"/>
<evidence type="ECO:0000256" key="1">
    <source>
        <dbReference type="SAM" id="Coils"/>
    </source>
</evidence>
<sequence>MFIRYNLVYFIFSLFLNLCFLFLLFSNLQFTSKTTETLKVKLVSNVITSKNLNVHPDSEPWERTELGKDRTLSKDLVSKKEGKFDITENKEEKLLEERLTRIIKSKQKEVETTTEELGLLNKKIASLKKKAKEGVSANYRIEQQGSHGGSTGYSLGQGTYGFKAGGQALSQEYLLLIKRKLQNHFEIPIYLRTQKDLAAMVRINIGSDGRLVSYAFIKKSSVGEFNSAVERCLKTASPLPVDRPVQVVVEFKATGVGKLE</sequence>
<dbReference type="HOGENOM" id="CLU_1069328_0_0_0"/>
<dbReference type="AlphaFoldDB" id="A0A075WT62"/>
<dbReference type="Pfam" id="PF13103">
    <property type="entry name" value="TonB_2"/>
    <property type="match status" value="1"/>
</dbReference>
<name>A0A075WT62_9BACT</name>
<dbReference type="Gene3D" id="3.30.1150.10">
    <property type="match status" value="1"/>
</dbReference>
<evidence type="ECO:0000313" key="4">
    <source>
        <dbReference type="Proteomes" id="UP000028481"/>
    </source>
</evidence>
<dbReference type="Proteomes" id="UP000028481">
    <property type="component" value="Chromosome"/>
</dbReference>
<feature type="transmembrane region" description="Helical" evidence="2">
    <location>
        <begin position="7"/>
        <end position="25"/>
    </location>
</feature>
<feature type="coiled-coil region" evidence="1">
    <location>
        <begin position="96"/>
        <end position="130"/>
    </location>
</feature>